<evidence type="ECO:0000256" key="1">
    <source>
        <dbReference type="ARBA" id="ARBA00022676"/>
    </source>
</evidence>
<dbReference type="SUPFAM" id="SSF53756">
    <property type="entry name" value="UDP-Glycosyltransferase/glycogen phosphorylase"/>
    <property type="match status" value="1"/>
</dbReference>
<sequence length="331" mass="36376">MPGIDKTKISHILISRTDAIGDVVLTLSMAAFIKELIPGAMISFLGRTYTQPVIDTCTAVNSFINYDDIRKLPVNAQANYLRDKNIDVIIHVFPNKHVAAIAKSAGIRLRIGTTNRLYHWFTCNKLVKLSRKKSDLHEAQLNLILLKPLGLTNVPSPNQIIKHYSFERIISLPASLLNILSKDKFNLIFHPKSHGSGMEWGLNNFAGLIDKLSPGKFNIIITGSEKEKLLLSEWIKTLPPHVIDMSGKMTLPELIAFIFNADGLLASGTGPLHIAAAAGINTLGLFPAQRPIHPGRWAPLGKRAGYVESVADNLNSITIDTVAAKINAWTK</sequence>
<keyword evidence="2" id="KW-0808">Transferase</keyword>
<dbReference type="EMBL" id="JAVDUU010000002">
    <property type="protein sequence ID" value="MDR6942694.1"/>
    <property type="molecule type" value="Genomic_DNA"/>
</dbReference>
<protein>
    <submittedName>
        <fullName evidence="3">ADP-heptose:LPS heptosyltransferase</fullName>
    </submittedName>
</protein>
<keyword evidence="1" id="KW-0328">Glycosyltransferase</keyword>
<evidence type="ECO:0000313" key="4">
    <source>
        <dbReference type="Proteomes" id="UP001247620"/>
    </source>
</evidence>
<dbReference type="RefSeq" id="WP_310096143.1">
    <property type="nucleotide sequence ID" value="NZ_JAVDUU010000002.1"/>
</dbReference>
<dbReference type="Proteomes" id="UP001247620">
    <property type="component" value="Unassembled WGS sequence"/>
</dbReference>
<dbReference type="InterPro" id="IPR051199">
    <property type="entry name" value="LPS_LOS_Heptosyltrfase"/>
</dbReference>
<reference evidence="3 4" key="1">
    <citation type="submission" date="2023-07" db="EMBL/GenBank/DDBJ databases">
        <title>Sorghum-associated microbial communities from plants grown in Nebraska, USA.</title>
        <authorList>
            <person name="Schachtman D."/>
        </authorList>
    </citation>
    <scope>NUCLEOTIDE SEQUENCE [LARGE SCALE GENOMIC DNA]</scope>
    <source>
        <strain evidence="3 4">3262</strain>
    </source>
</reference>
<dbReference type="Gene3D" id="3.40.50.2000">
    <property type="entry name" value="Glycogen Phosphorylase B"/>
    <property type="match status" value="2"/>
</dbReference>
<keyword evidence="4" id="KW-1185">Reference proteome</keyword>
<proteinExistence type="predicted"/>
<accession>A0ABU1TBN8</accession>
<organism evidence="3 4">
    <name type="scientific">Mucilaginibacter pocheonensis</name>
    <dbReference type="NCBI Taxonomy" id="398050"/>
    <lineage>
        <taxon>Bacteria</taxon>
        <taxon>Pseudomonadati</taxon>
        <taxon>Bacteroidota</taxon>
        <taxon>Sphingobacteriia</taxon>
        <taxon>Sphingobacteriales</taxon>
        <taxon>Sphingobacteriaceae</taxon>
        <taxon>Mucilaginibacter</taxon>
    </lineage>
</organism>
<dbReference type="InterPro" id="IPR002201">
    <property type="entry name" value="Glyco_trans_9"/>
</dbReference>
<dbReference type="Pfam" id="PF01075">
    <property type="entry name" value="Glyco_transf_9"/>
    <property type="match status" value="1"/>
</dbReference>
<dbReference type="PANTHER" id="PTHR30160:SF15">
    <property type="entry name" value="GLYCOSYLTRANSFERASE HI_0523-RELATED"/>
    <property type="match status" value="1"/>
</dbReference>
<evidence type="ECO:0000313" key="3">
    <source>
        <dbReference type="EMBL" id="MDR6942694.1"/>
    </source>
</evidence>
<evidence type="ECO:0000256" key="2">
    <source>
        <dbReference type="ARBA" id="ARBA00022679"/>
    </source>
</evidence>
<comment type="caution">
    <text evidence="3">The sequence shown here is derived from an EMBL/GenBank/DDBJ whole genome shotgun (WGS) entry which is preliminary data.</text>
</comment>
<dbReference type="PANTHER" id="PTHR30160">
    <property type="entry name" value="TETRAACYLDISACCHARIDE 4'-KINASE-RELATED"/>
    <property type="match status" value="1"/>
</dbReference>
<dbReference type="CDD" id="cd03789">
    <property type="entry name" value="GT9_LPS_heptosyltransferase"/>
    <property type="match status" value="1"/>
</dbReference>
<name>A0ABU1TBN8_9SPHI</name>
<gene>
    <name evidence="3" type="ORF">J2W55_002536</name>
</gene>